<keyword evidence="2" id="KW-1185">Reference proteome</keyword>
<dbReference type="InterPro" id="IPR010992">
    <property type="entry name" value="IHF-like_DNA-bd_dom_sf"/>
</dbReference>
<evidence type="ECO:0008006" key="3">
    <source>
        <dbReference type="Google" id="ProtNLM"/>
    </source>
</evidence>
<dbReference type="RefSeq" id="WP_182606783.1">
    <property type="nucleotide sequence ID" value="NZ_VKHT01000443.1"/>
</dbReference>
<dbReference type="AlphaFoldDB" id="A0A7W3Y2G2"/>
<name>A0A7W3Y2G2_9ACTN</name>
<evidence type="ECO:0000313" key="2">
    <source>
        <dbReference type="Proteomes" id="UP000538929"/>
    </source>
</evidence>
<dbReference type="EMBL" id="VKHT01000443">
    <property type="protein sequence ID" value="MBB0245277.1"/>
    <property type="molecule type" value="Genomic_DNA"/>
</dbReference>
<dbReference type="GO" id="GO:0003677">
    <property type="term" value="F:DNA binding"/>
    <property type="evidence" value="ECO:0007669"/>
    <property type="project" value="InterPro"/>
</dbReference>
<protein>
    <recommendedName>
        <fullName evidence="3">DNA-binding protein</fullName>
    </recommendedName>
</protein>
<organism evidence="1 2">
    <name type="scientific">Streptomyces alkaliphilus</name>
    <dbReference type="NCBI Taxonomy" id="1472722"/>
    <lineage>
        <taxon>Bacteria</taxon>
        <taxon>Bacillati</taxon>
        <taxon>Actinomycetota</taxon>
        <taxon>Actinomycetes</taxon>
        <taxon>Kitasatosporales</taxon>
        <taxon>Streptomycetaceae</taxon>
        <taxon>Streptomyces</taxon>
    </lineage>
</organism>
<sequence>MDRTELAERTLHKAADAGAELSVEQAGQVIDALFGTLERPGAIAEVIRSGEAVTVLGFGTFDTDGHGAVFRPGTALVEYLENGPAPRR</sequence>
<comment type="caution">
    <text evidence="1">The sequence shown here is derived from an EMBL/GenBank/DDBJ whole genome shotgun (WGS) entry which is preliminary data.</text>
</comment>
<gene>
    <name evidence="1" type="ORF">FNQ90_14485</name>
</gene>
<dbReference type="Gene3D" id="4.10.520.10">
    <property type="entry name" value="IHF-like DNA-binding proteins"/>
    <property type="match status" value="1"/>
</dbReference>
<dbReference type="SUPFAM" id="SSF47729">
    <property type="entry name" value="IHF-like DNA-binding proteins"/>
    <property type="match status" value="1"/>
</dbReference>
<reference evidence="2" key="1">
    <citation type="submission" date="2019-10" db="EMBL/GenBank/DDBJ databases">
        <title>Streptomyces sp. nov., a novel actinobacterium isolated from alkaline environment.</title>
        <authorList>
            <person name="Golinska P."/>
        </authorList>
    </citation>
    <scope>NUCLEOTIDE SEQUENCE [LARGE SCALE GENOMIC DNA]</scope>
    <source>
        <strain evidence="2">DSM 42118</strain>
    </source>
</reference>
<evidence type="ECO:0000313" key="1">
    <source>
        <dbReference type="EMBL" id="MBB0245277.1"/>
    </source>
</evidence>
<accession>A0A7W3Y2G2</accession>
<dbReference type="Proteomes" id="UP000538929">
    <property type="component" value="Unassembled WGS sequence"/>
</dbReference>
<proteinExistence type="predicted"/>